<dbReference type="Proteomes" id="UP000603640">
    <property type="component" value="Unassembled WGS sequence"/>
</dbReference>
<evidence type="ECO:0000256" key="1">
    <source>
        <dbReference type="ARBA" id="ARBA00006739"/>
    </source>
</evidence>
<evidence type="ECO:0000259" key="5">
    <source>
        <dbReference type="Pfam" id="PF00535"/>
    </source>
</evidence>
<evidence type="ECO:0000256" key="4">
    <source>
        <dbReference type="SAM" id="Phobius"/>
    </source>
</evidence>
<dbReference type="RefSeq" id="WP_187068416.1">
    <property type="nucleotide sequence ID" value="NZ_JACRVF010000005.1"/>
</dbReference>
<feature type="transmembrane region" description="Helical" evidence="4">
    <location>
        <begin position="329"/>
        <end position="352"/>
    </location>
</feature>
<evidence type="ECO:0000313" key="7">
    <source>
        <dbReference type="Proteomes" id="UP000603640"/>
    </source>
</evidence>
<dbReference type="Gene3D" id="3.90.550.10">
    <property type="entry name" value="Spore Coat Polysaccharide Biosynthesis Protein SpsA, Chain A"/>
    <property type="match status" value="1"/>
</dbReference>
<dbReference type="PANTHER" id="PTHR43630">
    <property type="entry name" value="POLY-BETA-1,6-N-ACETYL-D-GLUCOSAMINE SYNTHASE"/>
    <property type="match status" value="1"/>
</dbReference>
<dbReference type="InterPro" id="IPR029044">
    <property type="entry name" value="Nucleotide-diphossugar_trans"/>
</dbReference>
<accession>A0A923NCG1</accession>
<evidence type="ECO:0000256" key="2">
    <source>
        <dbReference type="ARBA" id="ARBA00022676"/>
    </source>
</evidence>
<dbReference type="PANTHER" id="PTHR43630:SF1">
    <property type="entry name" value="POLY-BETA-1,6-N-ACETYL-D-GLUCOSAMINE SYNTHASE"/>
    <property type="match status" value="1"/>
</dbReference>
<dbReference type="AlphaFoldDB" id="A0A923NCG1"/>
<sequence>MIVSVVYFILFFTLYMVLLVLLLINRKHYPSRPENLPHISIIIAARNEEHTITRCLTAIENLDYPKDKVEVLIGNDASTDRTLEVIEAFIKGKPNYKCITINQSINQLKGKQNVLAQLSKLATSDYFFYTDADIAVPPTWVNAMLGALKDKIGVVTGITTTQEHGLFAKLQAQDWLYALGLMQVVSDLNLPVTTMGNNMLLRREAYKEVGGFESIKFSITEDIAIFNRILQRGWGFRNVYSKEVLALSTPAADFNQFMHQRKRWMKGSMHLPVYMVIILVLHSAYYPVLLPFGLYTSAGVVLSIFMAKFSLQSLYLYVCLRRLHRTAPWWLYFAFEIYLVVTSIVLLVFYYLPGKTIWKGRKY</sequence>
<keyword evidence="4" id="KW-0812">Transmembrane</keyword>
<protein>
    <submittedName>
        <fullName evidence="6">Glycosyltransferase</fullName>
    </submittedName>
</protein>
<dbReference type="SUPFAM" id="SSF53448">
    <property type="entry name" value="Nucleotide-diphospho-sugar transferases"/>
    <property type="match status" value="1"/>
</dbReference>
<evidence type="ECO:0000313" key="6">
    <source>
        <dbReference type="EMBL" id="MBC5994385.1"/>
    </source>
</evidence>
<comment type="caution">
    <text evidence="6">The sequence shown here is derived from an EMBL/GenBank/DDBJ whole genome shotgun (WGS) entry which is preliminary data.</text>
</comment>
<dbReference type="Pfam" id="PF00535">
    <property type="entry name" value="Glycos_transf_2"/>
    <property type="match status" value="1"/>
</dbReference>
<organism evidence="6 7">
    <name type="scientific">Pontibacter cellulosilyticus</name>
    <dbReference type="NCBI Taxonomy" id="1720253"/>
    <lineage>
        <taxon>Bacteria</taxon>
        <taxon>Pseudomonadati</taxon>
        <taxon>Bacteroidota</taxon>
        <taxon>Cytophagia</taxon>
        <taxon>Cytophagales</taxon>
        <taxon>Hymenobacteraceae</taxon>
        <taxon>Pontibacter</taxon>
    </lineage>
</organism>
<feature type="transmembrane region" description="Helical" evidence="4">
    <location>
        <begin position="294"/>
        <end position="317"/>
    </location>
</feature>
<name>A0A923NCG1_9BACT</name>
<keyword evidence="7" id="KW-1185">Reference proteome</keyword>
<proteinExistence type="inferred from homology"/>
<keyword evidence="4" id="KW-0472">Membrane</keyword>
<evidence type="ECO:0000256" key="3">
    <source>
        <dbReference type="ARBA" id="ARBA00022679"/>
    </source>
</evidence>
<feature type="domain" description="Glycosyltransferase 2-like" evidence="5">
    <location>
        <begin position="40"/>
        <end position="209"/>
    </location>
</feature>
<feature type="transmembrane region" description="Helical" evidence="4">
    <location>
        <begin position="6"/>
        <end position="24"/>
    </location>
</feature>
<dbReference type="GO" id="GO:0016757">
    <property type="term" value="F:glycosyltransferase activity"/>
    <property type="evidence" value="ECO:0007669"/>
    <property type="project" value="UniProtKB-KW"/>
</dbReference>
<dbReference type="InterPro" id="IPR001173">
    <property type="entry name" value="Glyco_trans_2-like"/>
</dbReference>
<keyword evidence="3" id="KW-0808">Transferase</keyword>
<reference evidence="6" key="1">
    <citation type="submission" date="2020-08" db="EMBL/GenBank/DDBJ databases">
        <title>Pontibacter sp. SD6 16S ribosomal RNA gene Genome sequencing and assembly.</title>
        <authorList>
            <person name="Kang M."/>
        </authorList>
    </citation>
    <scope>NUCLEOTIDE SEQUENCE</scope>
    <source>
        <strain evidence="6">SD6</strain>
    </source>
</reference>
<keyword evidence="2" id="KW-0328">Glycosyltransferase</keyword>
<comment type="similarity">
    <text evidence="1">Belongs to the glycosyltransferase 2 family.</text>
</comment>
<gene>
    <name evidence="6" type="ORF">H8S84_16170</name>
</gene>
<feature type="transmembrane region" description="Helical" evidence="4">
    <location>
        <begin position="271"/>
        <end position="288"/>
    </location>
</feature>
<keyword evidence="4" id="KW-1133">Transmembrane helix</keyword>
<dbReference type="EMBL" id="JACRVF010000005">
    <property type="protein sequence ID" value="MBC5994385.1"/>
    <property type="molecule type" value="Genomic_DNA"/>
</dbReference>